<dbReference type="SUPFAM" id="SSF47384">
    <property type="entry name" value="Homodimeric domain of signal transducing histidine kinase"/>
    <property type="match status" value="1"/>
</dbReference>
<evidence type="ECO:0000256" key="10">
    <source>
        <dbReference type="ARBA" id="ARBA00022989"/>
    </source>
</evidence>
<gene>
    <name evidence="14" type="ORF">GMD78_05985</name>
</gene>
<comment type="subcellular location">
    <subcellularLocation>
        <location evidence="2">Membrane</location>
        <topology evidence="2">Multi-pass membrane protein</topology>
    </subcellularLocation>
</comment>
<dbReference type="GO" id="GO:0005524">
    <property type="term" value="F:ATP binding"/>
    <property type="evidence" value="ECO:0007669"/>
    <property type="project" value="UniProtKB-KW"/>
</dbReference>
<dbReference type="SMART" id="SM00387">
    <property type="entry name" value="HATPase_c"/>
    <property type="match status" value="1"/>
</dbReference>
<keyword evidence="11" id="KW-0902">Two-component regulatory system</keyword>
<protein>
    <recommendedName>
        <fullName evidence="3">histidine kinase</fullName>
        <ecNumber evidence="3">2.7.13.3</ecNumber>
    </recommendedName>
</protein>
<dbReference type="Proteomes" id="UP000469125">
    <property type="component" value="Unassembled WGS sequence"/>
</dbReference>
<name>A0A6N8FIZ7_9BACI</name>
<evidence type="ECO:0000256" key="11">
    <source>
        <dbReference type="ARBA" id="ARBA00023012"/>
    </source>
</evidence>
<dbReference type="InterPro" id="IPR005467">
    <property type="entry name" value="His_kinase_dom"/>
</dbReference>
<dbReference type="Gene3D" id="1.10.287.130">
    <property type="match status" value="1"/>
</dbReference>
<dbReference type="InterPro" id="IPR003661">
    <property type="entry name" value="HisK_dim/P_dom"/>
</dbReference>
<dbReference type="CDD" id="cd00082">
    <property type="entry name" value="HisKA"/>
    <property type="match status" value="1"/>
</dbReference>
<organism evidence="14 15">
    <name type="scientific">Ornithinibacillus caprae</name>
    <dbReference type="NCBI Taxonomy" id="2678566"/>
    <lineage>
        <taxon>Bacteria</taxon>
        <taxon>Bacillati</taxon>
        <taxon>Bacillota</taxon>
        <taxon>Bacilli</taxon>
        <taxon>Bacillales</taxon>
        <taxon>Bacillaceae</taxon>
        <taxon>Ornithinibacillus</taxon>
    </lineage>
</organism>
<evidence type="ECO:0000313" key="14">
    <source>
        <dbReference type="EMBL" id="MUK87947.1"/>
    </source>
</evidence>
<proteinExistence type="predicted"/>
<keyword evidence="8 14" id="KW-0418">Kinase</keyword>
<dbReference type="Pfam" id="PF02518">
    <property type="entry name" value="HATPase_c"/>
    <property type="match status" value="1"/>
</dbReference>
<keyword evidence="6" id="KW-0812">Transmembrane</keyword>
<keyword evidence="12" id="KW-0472">Membrane</keyword>
<evidence type="ECO:0000256" key="8">
    <source>
        <dbReference type="ARBA" id="ARBA00022777"/>
    </source>
</evidence>
<evidence type="ECO:0000256" key="4">
    <source>
        <dbReference type="ARBA" id="ARBA00022553"/>
    </source>
</evidence>
<keyword evidence="5" id="KW-0808">Transferase</keyword>
<dbReference type="EMBL" id="WOCA01000003">
    <property type="protein sequence ID" value="MUK87947.1"/>
    <property type="molecule type" value="Genomic_DNA"/>
</dbReference>
<dbReference type="CDD" id="cd00075">
    <property type="entry name" value="HATPase"/>
    <property type="match status" value="1"/>
</dbReference>
<dbReference type="InterPro" id="IPR036890">
    <property type="entry name" value="HATPase_C_sf"/>
</dbReference>
<dbReference type="PANTHER" id="PTHR45528">
    <property type="entry name" value="SENSOR HISTIDINE KINASE CPXA"/>
    <property type="match status" value="1"/>
</dbReference>
<evidence type="ECO:0000313" key="15">
    <source>
        <dbReference type="Proteomes" id="UP000469125"/>
    </source>
</evidence>
<dbReference type="InterPro" id="IPR004358">
    <property type="entry name" value="Sig_transdc_His_kin-like_C"/>
</dbReference>
<dbReference type="Pfam" id="PF00512">
    <property type="entry name" value="HisKA"/>
    <property type="match status" value="1"/>
</dbReference>
<keyword evidence="9" id="KW-0067">ATP-binding</keyword>
<dbReference type="AlphaFoldDB" id="A0A6N8FIZ7"/>
<comment type="catalytic activity">
    <reaction evidence="1">
        <text>ATP + protein L-histidine = ADP + protein N-phospho-L-histidine.</text>
        <dbReference type="EC" id="2.7.13.3"/>
    </reaction>
</comment>
<keyword evidence="15" id="KW-1185">Reference proteome</keyword>
<evidence type="ECO:0000256" key="5">
    <source>
        <dbReference type="ARBA" id="ARBA00022679"/>
    </source>
</evidence>
<keyword evidence="4" id="KW-0597">Phosphoprotein</keyword>
<evidence type="ECO:0000256" key="2">
    <source>
        <dbReference type="ARBA" id="ARBA00004141"/>
    </source>
</evidence>
<dbReference type="GO" id="GO:0005886">
    <property type="term" value="C:plasma membrane"/>
    <property type="evidence" value="ECO:0007669"/>
    <property type="project" value="TreeGrafter"/>
</dbReference>
<dbReference type="EC" id="2.7.13.3" evidence="3"/>
<dbReference type="PANTHER" id="PTHR45528:SF8">
    <property type="entry name" value="HISTIDINE KINASE"/>
    <property type="match status" value="1"/>
</dbReference>
<dbReference type="PROSITE" id="PS50109">
    <property type="entry name" value="HIS_KIN"/>
    <property type="match status" value="1"/>
</dbReference>
<dbReference type="SMART" id="SM00388">
    <property type="entry name" value="HisKA"/>
    <property type="match status" value="1"/>
</dbReference>
<dbReference type="RefSeq" id="WP_155667934.1">
    <property type="nucleotide sequence ID" value="NZ_WOCA01000003.1"/>
</dbReference>
<evidence type="ECO:0000256" key="3">
    <source>
        <dbReference type="ARBA" id="ARBA00012438"/>
    </source>
</evidence>
<accession>A0A6N8FIZ7</accession>
<comment type="caution">
    <text evidence="14">The sequence shown here is derived from an EMBL/GenBank/DDBJ whole genome shotgun (WGS) entry which is preliminary data.</text>
</comment>
<sequence>MLYLLITVLIVLVYVLTRFYLLKQEVKSAARQLNQLNDNKTAKKIHISYLDKDFEELAKEINNQIDLTKKVKAEKRATENELKQAISHISHDIRTPMTSILGYIQFLESDEISPEMRKEYIKTIKHGAERLKILLEDFFELSIIDQVDYPLKMERVTINDLVLEVLLGFYEEFNKSNLEPTIDIPKSDIIMLVDPSAVKRVIENLVLNAIRYSSGDITIQLKKRDRSIQLKISNSVHSFSEQDAIHMFDRFYKADQTRMGKGTGLGLPIAKGLMEKMNGSITAELKEQELMMKCEWDIKNETIKE</sequence>
<keyword evidence="10" id="KW-1133">Transmembrane helix</keyword>
<feature type="domain" description="Histidine kinase" evidence="13">
    <location>
        <begin position="88"/>
        <end position="284"/>
    </location>
</feature>
<dbReference type="InterPro" id="IPR050398">
    <property type="entry name" value="HssS/ArlS-like"/>
</dbReference>
<evidence type="ECO:0000256" key="7">
    <source>
        <dbReference type="ARBA" id="ARBA00022741"/>
    </source>
</evidence>
<dbReference type="PRINTS" id="PR00344">
    <property type="entry name" value="BCTRLSENSOR"/>
</dbReference>
<evidence type="ECO:0000259" key="13">
    <source>
        <dbReference type="PROSITE" id="PS50109"/>
    </source>
</evidence>
<dbReference type="InterPro" id="IPR003594">
    <property type="entry name" value="HATPase_dom"/>
</dbReference>
<evidence type="ECO:0000256" key="12">
    <source>
        <dbReference type="ARBA" id="ARBA00023136"/>
    </source>
</evidence>
<reference evidence="14 15" key="1">
    <citation type="submission" date="2019-11" db="EMBL/GenBank/DDBJ databases">
        <authorList>
            <person name="Li X."/>
        </authorList>
    </citation>
    <scope>NUCLEOTIDE SEQUENCE [LARGE SCALE GENOMIC DNA]</scope>
    <source>
        <strain evidence="14 15">L9</strain>
    </source>
</reference>
<evidence type="ECO:0000256" key="6">
    <source>
        <dbReference type="ARBA" id="ARBA00022692"/>
    </source>
</evidence>
<dbReference type="Gene3D" id="3.30.565.10">
    <property type="entry name" value="Histidine kinase-like ATPase, C-terminal domain"/>
    <property type="match status" value="1"/>
</dbReference>
<dbReference type="InterPro" id="IPR036097">
    <property type="entry name" value="HisK_dim/P_sf"/>
</dbReference>
<keyword evidence="7" id="KW-0547">Nucleotide-binding</keyword>
<dbReference type="GO" id="GO:0000155">
    <property type="term" value="F:phosphorelay sensor kinase activity"/>
    <property type="evidence" value="ECO:0007669"/>
    <property type="project" value="InterPro"/>
</dbReference>
<evidence type="ECO:0000256" key="1">
    <source>
        <dbReference type="ARBA" id="ARBA00000085"/>
    </source>
</evidence>
<dbReference type="SUPFAM" id="SSF55874">
    <property type="entry name" value="ATPase domain of HSP90 chaperone/DNA topoisomerase II/histidine kinase"/>
    <property type="match status" value="1"/>
</dbReference>
<evidence type="ECO:0000256" key="9">
    <source>
        <dbReference type="ARBA" id="ARBA00022840"/>
    </source>
</evidence>